<sequence length="208" mass="23159">MNTTVRHSVHHGLSSTLPHFQQRILHHQQQQQQKLLQKPQQQCCASHNSNNDRSNSSSSSSGRSSVGSGGGTGCGHIIGFNSVFPQPFPQTLQRCYSHHHIPKLLPSCYQQQQQQQQQHGGTLKHRQRHDSCSSPSHLQPPLLAAQYAAPLMHFIQPASGSRGVTLKRHRSYHGPSSLVNKLRQGKGLRRPSAGTYTHVRMNSLIRSL</sequence>
<gene>
    <name evidence="2" type="ORF">EGW08_015699</name>
</gene>
<protein>
    <submittedName>
        <fullName evidence="2">Uncharacterized protein</fullName>
    </submittedName>
</protein>
<comment type="caution">
    <text evidence="2">The sequence shown here is derived from an EMBL/GenBank/DDBJ whole genome shotgun (WGS) entry which is preliminary data.</text>
</comment>
<dbReference type="Proteomes" id="UP000271974">
    <property type="component" value="Unassembled WGS sequence"/>
</dbReference>
<dbReference type="AlphaFoldDB" id="A0A433T4T1"/>
<proteinExistence type="predicted"/>
<reference evidence="2 3" key="1">
    <citation type="submission" date="2019-01" db="EMBL/GenBank/DDBJ databases">
        <title>A draft genome assembly of the solar-powered sea slug Elysia chlorotica.</title>
        <authorList>
            <person name="Cai H."/>
            <person name="Li Q."/>
            <person name="Fang X."/>
            <person name="Li J."/>
            <person name="Curtis N.E."/>
            <person name="Altenburger A."/>
            <person name="Shibata T."/>
            <person name="Feng M."/>
            <person name="Maeda T."/>
            <person name="Schwartz J.A."/>
            <person name="Shigenobu S."/>
            <person name="Lundholm N."/>
            <person name="Nishiyama T."/>
            <person name="Yang H."/>
            <person name="Hasebe M."/>
            <person name="Li S."/>
            <person name="Pierce S.K."/>
            <person name="Wang J."/>
        </authorList>
    </citation>
    <scope>NUCLEOTIDE SEQUENCE [LARGE SCALE GENOMIC DNA]</scope>
    <source>
        <strain evidence="2">EC2010</strain>
        <tissue evidence="2">Whole organism of an adult</tissue>
    </source>
</reference>
<evidence type="ECO:0000256" key="1">
    <source>
        <dbReference type="SAM" id="MobiDB-lite"/>
    </source>
</evidence>
<evidence type="ECO:0000313" key="2">
    <source>
        <dbReference type="EMBL" id="RUS76544.1"/>
    </source>
</evidence>
<organism evidence="2 3">
    <name type="scientific">Elysia chlorotica</name>
    <name type="common">Eastern emerald elysia</name>
    <name type="synonym">Sea slug</name>
    <dbReference type="NCBI Taxonomy" id="188477"/>
    <lineage>
        <taxon>Eukaryota</taxon>
        <taxon>Metazoa</taxon>
        <taxon>Spiralia</taxon>
        <taxon>Lophotrochozoa</taxon>
        <taxon>Mollusca</taxon>
        <taxon>Gastropoda</taxon>
        <taxon>Heterobranchia</taxon>
        <taxon>Euthyneura</taxon>
        <taxon>Panpulmonata</taxon>
        <taxon>Sacoglossa</taxon>
        <taxon>Placobranchoidea</taxon>
        <taxon>Plakobranchidae</taxon>
        <taxon>Elysia</taxon>
    </lineage>
</organism>
<accession>A0A433T4T1</accession>
<feature type="region of interest" description="Disordered" evidence="1">
    <location>
        <begin position="37"/>
        <end position="70"/>
    </location>
</feature>
<evidence type="ECO:0000313" key="3">
    <source>
        <dbReference type="Proteomes" id="UP000271974"/>
    </source>
</evidence>
<dbReference type="EMBL" id="RQTK01000654">
    <property type="protein sequence ID" value="RUS76544.1"/>
    <property type="molecule type" value="Genomic_DNA"/>
</dbReference>
<feature type="region of interest" description="Disordered" evidence="1">
    <location>
        <begin position="109"/>
        <end position="138"/>
    </location>
</feature>
<keyword evidence="3" id="KW-1185">Reference proteome</keyword>
<dbReference type="OrthoDB" id="10647037at2759"/>
<name>A0A433T4T1_ELYCH</name>
<feature type="compositionally biased region" description="Low complexity" evidence="1">
    <location>
        <begin position="37"/>
        <end position="66"/>
    </location>
</feature>